<proteinExistence type="predicted"/>
<keyword evidence="2" id="KW-1185">Reference proteome</keyword>
<accession>A0AAE1SSD5</accession>
<evidence type="ECO:0000313" key="1">
    <source>
        <dbReference type="EMBL" id="KAK4375989.1"/>
    </source>
</evidence>
<gene>
    <name evidence="1" type="ORF">RND71_006666</name>
</gene>
<dbReference type="EMBL" id="JAVYJV010000003">
    <property type="protein sequence ID" value="KAK4375989.1"/>
    <property type="molecule type" value="Genomic_DNA"/>
</dbReference>
<dbReference type="PANTHER" id="PTHR47723">
    <property type="entry name" value="OS05G0353850 PROTEIN"/>
    <property type="match status" value="1"/>
</dbReference>
<dbReference type="AlphaFoldDB" id="A0AAE1SSD5"/>
<evidence type="ECO:0000313" key="2">
    <source>
        <dbReference type="Proteomes" id="UP001291623"/>
    </source>
</evidence>
<sequence length="218" mass="24773">MDIPPPKKKNGRKIRLPPRRGEVKATIFMKLLKSVAIGDCFGPKLINPAEALIFKHLKWVVSKTSSSINWGNDWKVVCDQIMGLSLKIECLIVEWTRPPDRWLKINTDGSKNMEGDAGIRGICWDPNGIIMMAFHGSIGKEKTIKETMELIDQGNYIVQHCYRESNQVADALAKWSIGRRKRIISSTNDLPAIAKGSYTLDLQQMAAFRHIHRKNQFM</sequence>
<dbReference type="Proteomes" id="UP001291623">
    <property type="component" value="Unassembled WGS sequence"/>
</dbReference>
<dbReference type="InterPro" id="IPR053151">
    <property type="entry name" value="RNase_H-like"/>
</dbReference>
<reference evidence="1" key="1">
    <citation type="submission" date="2023-12" db="EMBL/GenBank/DDBJ databases">
        <title>Genome assembly of Anisodus tanguticus.</title>
        <authorList>
            <person name="Wang Y.-J."/>
        </authorList>
    </citation>
    <scope>NUCLEOTIDE SEQUENCE</scope>
    <source>
        <strain evidence="1">KB-2021</strain>
        <tissue evidence="1">Leaf</tissue>
    </source>
</reference>
<organism evidence="1 2">
    <name type="scientific">Anisodus tanguticus</name>
    <dbReference type="NCBI Taxonomy" id="243964"/>
    <lineage>
        <taxon>Eukaryota</taxon>
        <taxon>Viridiplantae</taxon>
        <taxon>Streptophyta</taxon>
        <taxon>Embryophyta</taxon>
        <taxon>Tracheophyta</taxon>
        <taxon>Spermatophyta</taxon>
        <taxon>Magnoliopsida</taxon>
        <taxon>eudicotyledons</taxon>
        <taxon>Gunneridae</taxon>
        <taxon>Pentapetalae</taxon>
        <taxon>asterids</taxon>
        <taxon>lamiids</taxon>
        <taxon>Solanales</taxon>
        <taxon>Solanaceae</taxon>
        <taxon>Solanoideae</taxon>
        <taxon>Hyoscyameae</taxon>
        <taxon>Anisodus</taxon>
    </lineage>
</organism>
<name>A0AAE1SSD5_9SOLA</name>
<dbReference type="PANTHER" id="PTHR47723:SF19">
    <property type="entry name" value="POLYNUCLEOTIDYL TRANSFERASE, RIBONUCLEASE H-LIKE SUPERFAMILY PROTEIN"/>
    <property type="match status" value="1"/>
</dbReference>
<evidence type="ECO:0008006" key="3">
    <source>
        <dbReference type="Google" id="ProtNLM"/>
    </source>
</evidence>
<comment type="caution">
    <text evidence="1">The sequence shown here is derived from an EMBL/GenBank/DDBJ whole genome shotgun (WGS) entry which is preliminary data.</text>
</comment>
<protein>
    <recommendedName>
        <fullName evidence="3">RNase H type-1 domain-containing protein</fullName>
    </recommendedName>
</protein>